<evidence type="ECO:0000256" key="1">
    <source>
        <dbReference type="ARBA" id="ARBA00004300"/>
    </source>
</evidence>
<proteinExistence type="predicted"/>
<dbReference type="EMBL" id="LRBP01000032">
    <property type="protein sequence ID" value="OII70974.1"/>
    <property type="molecule type" value="Genomic_DNA"/>
</dbReference>
<keyword evidence="4" id="KW-0206">Cytoskeleton</keyword>
<dbReference type="GO" id="GO:0005814">
    <property type="term" value="C:centriole"/>
    <property type="evidence" value="ECO:0007669"/>
    <property type="project" value="TreeGrafter"/>
</dbReference>
<evidence type="ECO:0000256" key="4">
    <source>
        <dbReference type="ARBA" id="ARBA00023212"/>
    </source>
</evidence>
<feature type="coiled-coil region" evidence="6">
    <location>
        <begin position="344"/>
        <end position="538"/>
    </location>
</feature>
<feature type="region of interest" description="Disordered" evidence="7">
    <location>
        <begin position="811"/>
        <end position="837"/>
    </location>
</feature>
<feature type="compositionally biased region" description="Low complexity" evidence="7">
    <location>
        <begin position="828"/>
        <end position="837"/>
    </location>
</feature>
<evidence type="ECO:0000256" key="5">
    <source>
        <dbReference type="ARBA" id="ARBA00023306"/>
    </source>
</evidence>
<dbReference type="Gene3D" id="2.170.210.20">
    <property type="entry name" value="Spindle assembly abnormal protein 6, N-terminal domain"/>
    <property type="match status" value="1"/>
</dbReference>
<dbReference type="PANTHER" id="PTHR44281:SF2">
    <property type="entry name" value="SPINDLE ASSEMBLY ABNORMAL PROTEIN 6 HOMOLOG"/>
    <property type="match status" value="1"/>
</dbReference>
<organism evidence="9 10">
    <name type="scientific">Cryptosporidium ubiquitum</name>
    <dbReference type="NCBI Taxonomy" id="857276"/>
    <lineage>
        <taxon>Eukaryota</taxon>
        <taxon>Sar</taxon>
        <taxon>Alveolata</taxon>
        <taxon>Apicomplexa</taxon>
        <taxon>Conoidasida</taxon>
        <taxon>Coccidia</taxon>
        <taxon>Eucoccidiorida</taxon>
        <taxon>Eimeriorina</taxon>
        <taxon>Cryptosporidiidae</taxon>
        <taxon>Cryptosporidium</taxon>
    </lineage>
</organism>
<dbReference type="InterPro" id="IPR038558">
    <property type="entry name" value="SAS-6_N_sf"/>
</dbReference>
<evidence type="ECO:0000256" key="6">
    <source>
        <dbReference type="SAM" id="Coils"/>
    </source>
</evidence>
<accession>A0A1J4M9S8</accession>
<evidence type="ECO:0000256" key="3">
    <source>
        <dbReference type="ARBA" id="ARBA00023054"/>
    </source>
</evidence>
<keyword evidence="5" id="KW-0131">Cell cycle</keyword>
<comment type="subcellular location">
    <subcellularLocation>
        <location evidence="1">Cytoplasm</location>
        <location evidence="1">Cytoskeleton</location>
        <location evidence="1">Microtubule organizing center</location>
        <location evidence="1">Centrosome</location>
    </subcellularLocation>
</comment>
<dbReference type="OrthoDB" id="49058at2759"/>
<feature type="coiled-coil region" evidence="6">
    <location>
        <begin position="574"/>
        <end position="622"/>
    </location>
</feature>
<keyword evidence="10" id="KW-1185">Reference proteome</keyword>
<keyword evidence="3 6" id="KW-0175">Coiled coil</keyword>
<evidence type="ECO:0000256" key="7">
    <source>
        <dbReference type="SAM" id="MobiDB-lite"/>
    </source>
</evidence>
<dbReference type="AlphaFoldDB" id="A0A1J4M9S8"/>
<name>A0A1J4M9S8_9CRYT</name>
<dbReference type="Pfam" id="PF16531">
    <property type="entry name" value="SAS-6_N"/>
    <property type="match status" value="1"/>
</dbReference>
<evidence type="ECO:0000313" key="10">
    <source>
        <dbReference type="Proteomes" id="UP000186176"/>
    </source>
</evidence>
<reference evidence="9 10" key="1">
    <citation type="submission" date="2016-10" db="EMBL/GenBank/DDBJ databases">
        <title>Reductive evolution of mitochondrial metabolism and differential evolution of invasion-related proteins in Cryptosporidium.</title>
        <authorList>
            <person name="Liu S."/>
            <person name="Roellig D.M."/>
            <person name="Guo Y."/>
            <person name="Li N."/>
            <person name="Frace M.A."/>
            <person name="Tang K."/>
            <person name="Zhang L."/>
            <person name="Feng Y."/>
            <person name="Xiao L."/>
        </authorList>
    </citation>
    <scope>NUCLEOTIDE SEQUENCE [LARGE SCALE GENOMIC DNA]</scope>
    <source>
        <strain evidence="9">39726</strain>
    </source>
</reference>
<dbReference type="RefSeq" id="XP_028873071.1">
    <property type="nucleotide sequence ID" value="XM_029020285.1"/>
</dbReference>
<dbReference type="GO" id="GO:0007099">
    <property type="term" value="P:centriole replication"/>
    <property type="evidence" value="ECO:0007669"/>
    <property type="project" value="TreeGrafter"/>
</dbReference>
<evidence type="ECO:0000256" key="2">
    <source>
        <dbReference type="ARBA" id="ARBA00022490"/>
    </source>
</evidence>
<comment type="caution">
    <text evidence="9">The sequence shown here is derived from an EMBL/GenBank/DDBJ whole genome shotgun (WGS) entry which is preliminary data.</text>
</comment>
<feature type="region of interest" description="Disordered" evidence="7">
    <location>
        <begin position="884"/>
        <end position="910"/>
    </location>
</feature>
<feature type="compositionally biased region" description="Polar residues" evidence="7">
    <location>
        <begin position="811"/>
        <end position="821"/>
    </location>
</feature>
<gene>
    <name evidence="9" type="ORF">cubi_03272</name>
</gene>
<feature type="domain" description="Spindle assembly abnormal protein 6 N-terminal" evidence="8">
    <location>
        <begin position="139"/>
        <end position="211"/>
    </location>
</feature>
<dbReference type="Proteomes" id="UP000186176">
    <property type="component" value="Unassembled WGS sequence"/>
</dbReference>
<evidence type="ECO:0000259" key="8">
    <source>
        <dbReference type="Pfam" id="PF16531"/>
    </source>
</evidence>
<dbReference type="SUPFAM" id="SSF57997">
    <property type="entry name" value="Tropomyosin"/>
    <property type="match status" value="1"/>
</dbReference>
<sequence>MELRNNENSRIENGFGAYQGRKSRTGCSKFLNDDEIENVVHVKDVPIYIKYNSVSSTCTSTAPSTPNSRDFDRLENSVRLNNNIVNSENMPVRSQVSHFGKAGEDGISNNAGTSFGSYSVFGRGGILENSSMNMQLFNFRILKRKHYSNSNNTFKSYNRVHIEMTKPNDFSFLLNSDINDGNEFLYLKSEQRLLVDFQEFPIMLVDLLNRSKGFGFSENYFDGRTSNISTNLEKETVFPGVSRYNPANLQPSFSPARNDGLNSLKIVLNLNVSEGGIEQSYLGLSSGASFNSGILNRADSFTLHFVELNHYKEIVHLSLPFEMANEAFFREYILRHLNNYFDLSNRQQNIINSYEVEAESLRKEVGLLKEKLSKTSYLSAQNEREISERFQAEIKRISERYEKDYTQLKMIYEDTHKRELEHWNQERLSNEGKINDLQRQFDELGNLFNELSESKSNLEKYVKDDKETSNGLKAKLEEIQSSYDLLLKIKDEQEQELNDLKFEYSSSLENNKTLKDELEKRKKEISELDTALDDACKEIEKGNQIISSLQTSLANVDSKYKQQMTSFSNLKRGFQQIESINRNFEERIKDYEQSLDDSNSRQEQLIEENERLRKILIEAEKQIEINQSVITSLKKQISINESNFYGIDHNLNTGTTKNYSKSYVGLYNTMGGSTSSASLSGVHYSLGNLQPAIASVSASRSLYLGTQGISTAKHRKRSEATFDINSINRKYSMSVQPRRSQTWTMESVNHEPRFTEGFEAKSQRRNEDLKNSRDHQRVTNSLYYRELHEGNGSGGSGGYRKALETINEKTSSIFTPPNNRQKLGVGQNKKNNSKNSTSLYKSEVIQNIEESVSLDSINKADIGRNEDHEIEEILFGLEGAGDSFERSAKDLTTPRLKTPVKPIRSDNNGS</sequence>
<dbReference type="GO" id="GO:0005813">
    <property type="term" value="C:centrosome"/>
    <property type="evidence" value="ECO:0007669"/>
    <property type="project" value="UniProtKB-SubCell"/>
</dbReference>
<dbReference type="VEuPathDB" id="CryptoDB:cubi_03272"/>
<dbReference type="InterPro" id="IPR032396">
    <property type="entry name" value="SAS-6_N"/>
</dbReference>
<keyword evidence="2" id="KW-0963">Cytoplasm</keyword>
<evidence type="ECO:0000313" key="9">
    <source>
        <dbReference type="EMBL" id="OII70974.1"/>
    </source>
</evidence>
<dbReference type="GeneID" id="39980064"/>
<protein>
    <recommendedName>
        <fullName evidence="8">Spindle assembly abnormal protein 6 N-terminal domain-containing protein</fullName>
    </recommendedName>
</protein>
<dbReference type="PANTHER" id="PTHR44281">
    <property type="entry name" value="SPINDLE ASSEMBLY ABNORMAL PROTEIN 6 HOMOLOG"/>
    <property type="match status" value="1"/>
</dbReference>